<dbReference type="RefSeq" id="WP_255930470.1">
    <property type="nucleotide sequence ID" value="NZ_JANFNH010000029.1"/>
</dbReference>
<proteinExistence type="predicted"/>
<reference evidence="1 2" key="1">
    <citation type="submission" date="2022-06" db="EMBL/GenBank/DDBJ databases">
        <title>Draft genome sequence of type strain Streptomyces rubrisoli DSM 42083.</title>
        <authorList>
            <person name="Duangmal K."/>
            <person name="Klaysubun C."/>
        </authorList>
    </citation>
    <scope>NUCLEOTIDE SEQUENCE [LARGE SCALE GENOMIC DNA]</scope>
    <source>
        <strain evidence="1 2">DSM 42083</strain>
    </source>
</reference>
<gene>
    <name evidence="1" type="ORF">NON19_21660</name>
</gene>
<dbReference type="EMBL" id="JANFNH010000029">
    <property type="protein sequence ID" value="MCQ4044566.1"/>
    <property type="molecule type" value="Genomic_DNA"/>
</dbReference>
<keyword evidence="2" id="KW-1185">Reference proteome</keyword>
<name>A0ABT1PIE5_9ACTN</name>
<accession>A0ABT1PIE5</accession>
<comment type="caution">
    <text evidence="1">The sequence shown here is derived from an EMBL/GenBank/DDBJ whole genome shotgun (WGS) entry which is preliminary data.</text>
</comment>
<dbReference type="Pfam" id="PF16157">
    <property type="entry name" value="DUF4865"/>
    <property type="match status" value="1"/>
</dbReference>
<dbReference type="Proteomes" id="UP001206206">
    <property type="component" value="Unassembled WGS sequence"/>
</dbReference>
<evidence type="ECO:0000313" key="2">
    <source>
        <dbReference type="Proteomes" id="UP001206206"/>
    </source>
</evidence>
<organism evidence="1 2">
    <name type="scientific">Streptantibioticus rubrisoli</name>
    <dbReference type="NCBI Taxonomy" id="1387313"/>
    <lineage>
        <taxon>Bacteria</taxon>
        <taxon>Bacillati</taxon>
        <taxon>Actinomycetota</taxon>
        <taxon>Actinomycetes</taxon>
        <taxon>Kitasatosporales</taxon>
        <taxon>Streptomycetaceae</taxon>
        <taxon>Streptantibioticus</taxon>
    </lineage>
</organism>
<dbReference type="InterPro" id="IPR032349">
    <property type="entry name" value="DUF4865"/>
</dbReference>
<protein>
    <submittedName>
        <fullName evidence="1">DUF4865 family protein</fullName>
    </submittedName>
</protein>
<evidence type="ECO:0000313" key="1">
    <source>
        <dbReference type="EMBL" id="MCQ4044566.1"/>
    </source>
</evidence>
<sequence>MYAMQYQITLPADYDMGIIRHRVRTRGAALDAFAGLGLKAYLIRERASGSPVNQYAPFYLWHSVDGMNRFLWGGCGFHGIVEDFGRPPVEHWTGVGYERGPAFASAPRAATRHTRPVPSGVDPTSFVARELDALRAHASAPGVHSSALAIDPRHWELIRFTLWEHSVERQDGEMHYEVLHLSAPQAAELPTGRHWWQQPRAI</sequence>